<comment type="pathway">
    <text evidence="5">Amine and polyamine biosynthesis; betaine biosynthesis via glycine pathway; betaine from glycine: step 3/3.</text>
</comment>
<comment type="similarity">
    <text evidence="1">Belongs to the methyltransferase superfamily.</text>
</comment>
<evidence type="ECO:0000313" key="9">
    <source>
        <dbReference type="Proteomes" id="UP000323046"/>
    </source>
</evidence>
<dbReference type="Pfam" id="PF08241">
    <property type="entry name" value="Methyltransf_11"/>
    <property type="match status" value="1"/>
</dbReference>
<protein>
    <submittedName>
        <fullName evidence="8">SAM-dependent methyltransferase</fullName>
    </submittedName>
</protein>
<feature type="region of interest" description="Disordered" evidence="6">
    <location>
        <begin position="1"/>
        <end position="40"/>
    </location>
</feature>
<dbReference type="CDD" id="cd02440">
    <property type="entry name" value="AdoMet_MTases"/>
    <property type="match status" value="1"/>
</dbReference>
<dbReference type="GO" id="GO:0019286">
    <property type="term" value="P:glycine betaine biosynthetic process from glycine"/>
    <property type="evidence" value="ECO:0007669"/>
    <property type="project" value="UniProtKB-ARBA"/>
</dbReference>
<dbReference type="GO" id="GO:0032259">
    <property type="term" value="P:methylation"/>
    <property type="evidence" value="ECO:0007669"/>
    <property type="project" value="UniProtKB-KW"/>
</dbReference>
<dbReference type="Proteomes" id="UP000323046">
    <property type="component" value="Chromosome"/>
</dbReference>
<evidence type="ECO:0000256" key="2">
    <source>
        <dbReference type="ARBA" id="ARBA00022603"/>
    </source>
</evidence>
<organism evidence="8 9">
    <name type="scientific">Streptomyces venezuelae</name>
    <dbReference type="NCBI Taxonomy" id="54571"/>
    <lineage>
        <taxon>Bacteria</taxon>
        <taxon>Bacillati</taxon>
        <taxon>Actinomycetota</taxon>
        <taxon>Actinomycetes</taxon>
        <taxon>Kitasatosporales</taxon>
        <taxon>Streptomycetaceae</taxon>
        <taxon>Streptomyces</taxon>
    </lineage>
</organism>
<dbReference type="EMBL" id="CP029193">
    <property type="protein sequence ID" value="QES25560.1"/>
    <property type="molecule type" value="Genomic_DNA"/>
</dbReference>
<name>A0A5P2B6L4_STRVZ</name>
<dbReference type="PANTHER" id="PTHR44068">
    <property type="entry name" value="ZGC:194242"/>
    <property type="match status" value="1"/>
</dbReference>
<dbReference type="FunFam" id="3.40.50.150:FF:000461">
    <property type="entry name" value="Sarcosine/dimethylglycine N-methyltransferase"/>
    <property type="match status" value="1"/>
</dbReference>
<feature type="compositionally biased region" description="Basic and acidic residues" evidence="6">
    <location>
        <begin position="7"/>
        <end position="34"/>
    </location>
</feature>
<feature type="region of interest" description="Disordered" evidence="6">
    <location>
        <begin position="68"/>
        <end position="87"/>
    </location>
</feature>
<gene>
    <name evidence="8" type="ORF">DEJ47_02995</name>
</gene>
<evidence type="ECO:0000313" key="8">
    <source>
        <dbReference type="EMBL" id="QES25560.1"/>
    </source>
</evidence>
<keyword evidence="9" id="KW-1185">Reference proteome</keyword>
<dbReference type="InterPro" id="IPR013216">
    <property type="entry name" value="Methyltransf_11"/>
</dbReference>
<evidence type="ECO:0000259" key="7">
    <source>
        <dbReference type="Pfam" id="PF08241"/>
    </source>
</evidence>
<keyword evidence="4" id="KW-0949">S-adenosyl-L-methionine</keyword>
<dbReference type="GO" id="GO:0052729">
    <property type="term" value="F:dimethylglycine N-methyltransferase activity"/>
    <property type="evidence" value="ECO:0007669"/>
    <property type="project" value="UniProtKB-ARBA"/>
</dbReference>
<evidence type="ECO:0000256" key="3">
    <source>
        <dbReference type="ARBA" id="ARBA00022679"/>
    </source>
</evidence>
<dbReference type="OrthoDB" id="279734at2"/>
<dbReference type="Gene3D" id="3.40.50.150">
    <property type="entry name" value="Vaccinia Virus protein VP39"/>
    <property type="match status" value="1"/>
</dbReference>
<evidence type="ECO:0000256" key="4">
    <source>
        <dbReference type="ARBA" id="ARBA00022691"/>
    </source>
</evidence>
<sequence>MGAPRRGSRDRTRVGTHDCRPLRTERTVNDRDSTGRPLSSELLGRGVGGIAWCVGGRNAGYARAVTETAGDDSSAPDLGEDSSAPDIEASTRRYYETSDVDAFYDAVWGGEDIHIGLYAHEREAIADASRRTVRHVADRVEDLLGPDAAVLDLGSGYGGSARALAERFGCRVMALDLSEEHNVRHRAANARRGLDDLIEVVSGSLNRLPYEAHRFDVVWSLEVLCHVADRDGALGEAVRVLRPGGALVFSDIMAAEDASAQELRPALSRLGVRSLATPSYYRDSLSALGLELDFEDRTEDLATHYARLHEEVRHRSGELRGVISPAYVDGLLANLPLWVDITRHGLLRWGIFHARRAPAA</sequence>
<dbReference type="InterPro" id="IPR050447">
    <property type="entry name" value="Erg6_SMT_methyltransf"/>
</dbReference>
<keyword evidence="2 8" id="KW-0489">Methyltransferase</keyword>
<evidence type="ECO:0000256" key="6">
    <source>
        <dbReference type="SAM" id="MobiDB-lite"/>
    </source>
</evidence>
<keyword evidence="3 8" id="KW-0808">Transferase</keyword>
<dbReference type="PANTHER" id="PTHR44068:SF11">
    <property type="entry name" value="GERANYL DIPHOSPHATE 2-C-METHYLTRANSFERASE"/>
    <property type="match status" value="1"/>
</dbReference>
<feature type="domain" description="Methyltransferase type 11" evidence="7">
    <location>
        <begin position="151"/>
        <end position="249"/>
    </location>
</feature>
<reference evidence="8 9" key="1">
    <citation type="submission" date="2018-05" db="EMBL/GenBank/DDBJ databases">
        <title>Streptomyces venezuelae.</title>
        <authorList>
            <person name="Kim W."/>
            <person name="Lee N."/>
            <person name="Cho B.-K."/>
        </authorList>
    </citation>
    <scope>NUCLEOTIDE SEQUENCE [LARGE SCALE GENOMIC DNA]</scope>
    <source>
        <strain evidence="8 9">ATCC 14583</strain>
    </source>
</reference>
<accession>A0A5P2B6L4</accession>
<dbReference type="SUPFAM" id="SSF53335">
    <property type="entry name" value="S-adenosyl-L-methionine-dependent methyltransferases"/>
    <property type="match status" value="1"/>
</dbReference>
<proteinExistence type="inferred from homology"/>
<dbReference type="AlphaFoldDB" id="A0A5P2B6L4"/>
<dbReference type="InterPro" id="IPR029063">
    <property type="entry name" value="SAM-dependent_MTases_sf"/>
</dbReference>
<evidence type="ECO:0000256" key="1">
    <source>
        <dbReference type="ARBA" id="ARBA00008361"/>
    </source>
</evidence>
<evidence type="ECO:0000256" key="5">
    <source>
        <dbReference type="ARBA" id="ARBA00060542"/>
    </source>
</evidence>